<keyword evidence="7" id="KW-0732">Signal</keyword>
<evidence type="ECO:0000313" key="12">
    <source>
        <dbReference type="Proteomes" id="UP000242188"/>
    </source>
</evidence>
<feature type="compositionally biased region" description="Polar residues" evidence="6">
    <location>
        <begin position="33"/>
        <end position="50"/>
    </location>
</feature>
<dbReference type="InterPro" id="IPR000587">
    <property type="entry name" value="Creatinase_N"/>
</dbReference>
<dbReference type="PANTHER" id="PTHR43763">
    <property type="entry name" value="XAA-PRO AMINOPEPTIDASE 1"/>
    <property type="match status" value="1"/>
</dbReference>
<name>A0A210Q5B1_MIZYE</name>
<dbReference type="STRING" id="6573.A0A210Q5B1"/>
<dbReference type="CDD" id="cd01085">
    <property type="entry name" value="APP"/>
    <property type="match status" value="1"/>
</dbReference>
<protein>
    <submittedName>
        <fullName evidence="11">Xaa-Pro aminopeptidase 1</fullName>
    </submittedName>
</protein>
<evidence type="ECO:0000256" key="4">
    <source>
        <dbReference type="ARBA" id="ARBA00022801"/>
    </source>
</evidence>
<dbReference type="FunFam" id="3.90.230.10:FF:000007">
    <property type="entry name" value="Xaa-Pro aminopeptidase P"/>
    <property type="match status" value="1"/>
</dbReference>
<feature type="chain" id="PRO_5012148697" evidence="7">
    <location>
        <begin position="17"/>
        <end position="720"/>
    </location>
</feature>
<feature type="signal peptide" evidence="7">
    <location>
        <begin position="1"/>
        <end position="16"/>
    </location>
</feature>
<feature type="region of interest" description="Disordered" evidence="6">
    <location>
        <begin position="29"/>
        <end position="62"/>
    </location>
</feature>
<dbReference type="OrthoDB" id="9995434at2759"/>
<evidence type="ECO:0000256" key="5">
    <source>
        <dbReference type="ARBA" id="ARBA00023211"/>
    </source>
</evidence>
<dbReference type="EMBL" id="NEDP02004983">
    <property type="protein sequence ID" value="OWF43926.1"/>
    <property type="molecule type" value="Genomic_DNA"/>
</dbReference>
<evidence type="ECO:0000313" key="11">
    <source>
        <dbReference type="EMBL" id="OWF43926.1"/>
    </source>
</evidence>
<evidence type="ECO:0000256" key="3">
    <source>
        <dbReference type="ARBA" id="ARBA00022723"/>
    </source>
</evidence>
<feature type="domain" description="Peptidase M24" evidence="8">
    <location>
        <begin position="399"/>
        <end position="617"/>
    </location>
</feature>
<keyword evidence="4" id="KW-0378">Hydrolase</keyword>
<dbReference type="InterPro" id="IPR033740">
    <property type="entry name" value="Pept_M24B"/>
</dbReference>
<dbReference type="SUPFAM" id="SSF55920">
    <property type="entry name" value="Creatinase/aminopeptidase"/>
    <property type="match status" value="1"/>
</dbReference>
<dbReference type="Pfam" id="PF16188">
    <property type="entry name" value="Peptidase_M24_C"/>
    <property type="match status" value="1"/>
</dbReference>
<dbReference type="PANTHER" id="PTHR43763:SF6">
    <property type="entry name" value="XAA-PRO AMINOPEPTIDASE 1"/>
    <property type="match status" value="1"/>
</dbReference>
<dbReference type="Pfam" id="PF00557">
    <property type="entry name" value="Peptidase_M24"/>
    <property type="match status" value="1"/>
</dbReference>
<keyword evidence="12" id="KW-1185">Reference proteome</keyword>
<dbReference type="FunFam" id="3.40.350.10:FF:000003">
    <property type="entry name" value="Xaa-pro aminopeptidase P"/>
    <property type="match status" value="1"/>
</dbReference>
<dbReference type="GO" id="GO:0005737">
    <property type="term" value="C:cytoplasm"/>
    <property type="evidence" value="ECO:0007669"/>
    <property type="project" value="UniProtKB-ARBA"/>
</dbReference>
<dbReference type="Gene3D" id="3.90.230.10">
    <property type="entry name" value="Creatinase/methionine aminopeptidase superfamily"/>
    <property type="match status" value="1"/>
</dbReference>
<evidence type="ECO:0000256" key="2">
    <source>
        <dbReference type="ARBA" id="ARBA00008766"/>
    </source>
</evidence>
<evidence type="ECO:0000256" key="7">
    <source>
        <dbReference type="SAM" id="SignalP"/>
    </source>
</evidence>
<feature type="domain" description="Creatinase N-terminal" evidence="9">
    <location>
        <begin position="68"/>
        <end position="190"/>
    </location>
</feature>
<evidence type="ECO:0000259" key="9">
    <source>
        <dbReference type="Pfam" id="PF01321"/>
    </source>
</evidence>
<dbReference type="SUPFAM" id="SSF53092">
    <property type="entry name" value="Creatinase/prolidase N-terminal domain"/>
    <property type="match status" value="1"/>
</dbReference>
<comment type="caution">
    <text evidence="11">The sequence shown here is derived from an EMBL/GenBank/DDBJ whole genome shotgun (WGS) entry which is preliminary data.</text>
</comment>
<dbReference type="GO" id="GO:0070006">
    <property type="term" value="F:metalloaminopeptidase activity"/>
    <property type="evidence" value="ECO:0007669"/>
    <property type="project" value="InterPro"/>
</dbReference>
<evidence type="ECO:0000256" key="1">
    <source>
        <dbReference type="ARBA" id="ARBA00001936"/>
    </source>
</evidence>
<gene>
    <name evidence="11" type="ORF">KP79_PYT06626</name>
</gene>
<feature type="domain" description="Peptidase M24 C-terminal" evidence="10">
    <location>
        <begin position="630"/>
        <end position="691"/>
    </location>
</feature>
<evidence type="ECO:0000259" key="10">
    <source>
        <dbReference type="Pfam" id="PF16188"/>
    </source>
</evidence>
<dbReference type="AlphaFoldDB" id="A0A210Q5B1"/>
<dbReference type="InterPro" id="IPR036005">
    <property type="entry name" value="Creatinase/aminopeptidase-like"/>
</dbReference>
<reference evidence="11 12" key="1">
    <citation type="journal article" date="2017" name="Nat. Ecol. Evol.">
        <title>Scallop genome provides insights into evolution of bilaterian karyotype and development.</title>
        <authorList>
            <person name="Wang S."/>
            <person name="Zhang J."/>
            <person name="Jiao W."/>
            <person name="Li J."/>
            <person name="Xun X."/>
            <person name="Sun Y."/>
            <person name="Guo X."/>
            <person name="Huan P."/>
            <person name="Dong B."/>
            <person name="Zhang L."/>
            <person name="Hu X."/>
            <person name="Sun X."/>
            <person name="Wang J."/>
            <person name="Zhao C."/>
            <person name="Wang Y."/>
            <person name="Wang D."/>
            <person name="Huang X."/>
            <person name="Wang R."/>
            <person name="Lv J."/>
            <person name="Li Y."/>
            <person name="Zhang Z."/>
            <person name="Liu B."/>
            <person name="Lu W."/>
            <person name="Hui Y."/>
            <person name="Liang J."/>
            <person name="Zhou Z."/>
            <person name="Hou R."/>
            <person name="Li X."/>
            <person name="Liu Y."/>
            <person name="Li H."/>
            <person name="Ning X."/>
            <person name="Lin Y."/>
            <person name="Zhao L."/>
            <person name="Xing Q."/>
            <person name="Dou J."/>
            <person name="Li Y."/>
            <person name="Mao J."/>
            <person name="Guo H."/>
            <person name="Dou H."/>
            <person name="Li T."/>
            <person name="Mu C."/>
            <person name="Jiang W."/>
            <person name="Fu Q."/>
            <person name="Fu X."/>
            <person name="Miao Y."/>
            <person name="Liu J."/>
            <person name="Yu Q."/>
            <person name="Li R."/>
            <person name="Liao H."/>
            <person name="Li X."/>
            <person name="Kong Y."/>
            <person name="Jiang Z."/>
            <person name="Chourrout D."/>
            <person name="Li R."/>
            <person name="Bao Z."/>
        </authorList>
    </citation>
    <scope>NUCLEOTIDE SEQUENCE [LARGE SCALE GENOMIC DNA]</scope>
    <source>
        <strain evidence="11 12">PY_sf001</strain>
    </source>
</reference>
<dbReference type="InterPro" id="IPR029149">
    <property type="entry name" value="Creatin/AminoP/Spt16_N"/>
</dbReference>
<dbReference type="Proteomes" id="UP000242188">
    <property type="component" value="Unassembled WGS sequence"/>
</dbReference>
<keyword evidence="3" id="KW-0479">Metal-binding</keyword>
<proteinExistence type="inferred from homology"/>
<keyword evidence="11" id="KW-0031">Aminopeptidase</keyword>
<sequence length="720" mass="79714">MRGAILSLVLVGLCGATVPTDNDVTIHRRSKRNSQSEMTRIRNMSPSDRPNCQPGVTPPNIQVDTTQRLSDLRNRFTVAGIHGYLVPSEDAHQSEYPSNYDLRRAFISGMSGSAGRAVILQNKAALWTDGRYFLQAEDELDCNWIFMKQGENGVPTVTEWVEANLMDGQSLGANTYLIKNIEWTEMSETLAKKGITVKGVTPDLIDEIWTTGRPAEPNSPINALPLKYAGKSWQEKINNMHVAMEAKEADIMVVTGLDETAWLFNLRASDIDYNPFLVSYALVNRPGNSTILYIKNAANKLVATPTDAATTETVQEHLNTGSSGSCNGRVGMCVTVKEYSNQQLQTDINAALSSTTGYVWVSFGCSRAVYSSITATRVLQGNTPAALQKAQKNTVEQQGMRNSHIRDAVALIKFLAKLEKEVKEKKHWTEVSAAADLKQHRFAVKDNRGLSFPTIAGSGSNGAIIHYFPTNDTDKAITTSDMFLLDSGGQYLDGTTDVTRTLHFGNPTAYEKECYTRVLMGHVDFADVVFVGGKLGREIDTIARRPLWDVGLQYRHGTGHGIGMYLSVHEGPGRISLSHASFIHDEPLDEFQFFSDEPGYYEDGKFGIRLENIVMIKKATTKYQFPGTTFFTFETVTMVPYEPHLIVKELLSQREVDWINAYHKTVQDTISPLVSDDALATSWLLARTKPISLDNETGTGHQLTALLSLVMLACVTHFIL</sequence>
<dbReference type="InterPro" id="IPR032416">
    <property type="entry name" value="Peptidase_M24_C"/>
</dbReference>
<dbReference type="InterPro" id="IPR050422">
    <property type="entry name" value="X-Pro_aminopeptidase_P"/>
</dbReference>
<evidence type="ECO:0000256" key="6">
    <source>
        <dbReference type="SAM" id="MobiDB-lite"/>
    </source>
</evidence>
<organism evidence="11 12">
    <name type="scientific">Mizuhopecten yessoensis</name>
    <name type="common">Japanese scallop</name>
    <name type="synonym">Patinopecten yessoensis</name>
    <dbReference type="NCBI Taxonomy" id="6573"/>
    <lineage>
        <taxon>Eukaryota</taxon>
        <taxon>Metazoa</taxon>
        <taxon>Spiralia</taxon>
        <taxon>Lophotrochozoa</taxon>
        <taxon>Mollusca</taxon>
        <taxon>Bivalvia</taxon>
        <taxon>Autobranchia</taxon>
        <taxon>Pteriomorphia</taxon>
        <taxon>Pectinida</taxon>
        <taxon>Pectinoidea</taxon>
        <taxon>Pectinidae</taxon>
        <taxon>Mizuhopecten</taxon>
    </lineage>
</organism>
<dbReference type="Pfam" id="PF01321">
    <property type="entry name" value="Creatinase_N"/>
    <property type="match status" value="1"/>
</dbReference>
<evidence type="ECO:0000259" key="8">
    <source>
        <dbReference type="Pfam" id="PF00557"/>
    </source>
</evidence>
<accession>A0A210Q5B1</accession>
<dbReference type="Pfam" id="PF16189">
    <property type="entry name" value="Creatinase_N_2"/>
    <property type="match status" value="1"/>
</dbReference>
<comment type="cofactor">
    <cofactor evidence="1">
        <name>Mn(2+)</name>
        <dbReference type="ChEBI" id="CHEBI:29035"/>
    </cofactor>
</comment>
<dbReference type="InterPro" id="IPR000994">
    <property type="entry name" value="Pept_M24"/>
</dbReference>
<comment type="similarity">
    <text evidence="2">Belongs to the peptidase M24B family.</text>
</comment>
<dbReference type="Gene3D" id="3.40.350.10">
    <property type="entry name" value="Creatinase/prolidase N-terminal domain"/>
    <property type="match status" value="2"/>
</dbReference>
<dbReference type="GO" id="GO:0046872">
    <property type="term" value="F:metal ion binding"/>
    <property type="evidence" value="ECO:0007669"/>
    <property type="project" value="UniProtKB-KW"/>
</dbReference>
<keyword evidence="11" id="KW-0645">Protease</keyword>
<keyword evidence="5" id="KW-0464">Manganese</keyword>